<evidence type="ECO:0000256" key="5">
    <source>
        <dbReference type="PROSITE-ProRule" id="PRU01091"/>
    </source>
</evidence>
<dbReference type="GO" id="GO:0000976">
    <property type="term" value="F:transcription cis-regulatory region binding"/>
    <property type="evidence" value="ECO:0007669"/>
    <property type="project" value="TreeGrafter"/>
</dbReference>
<protein>
    <submittedName>
        <fullName evidence="8">Glycopeptide resistance-associated protein R</fullName>
    </submittedName>
</protein>
<evidence type="ECO:0000313" key="8">
    <source>
        <dbReference type="EMBL" id="VEJ34479.1"/>
    </source>
</evidence>
<dbReference type="InterPro" id="IPR039420">
    <property type="entry name" value="WalR-like"/>
</dbReference>
<dbReference type="GO" id="GO:0032993">
    <property type="term" value="C:protein-DNA complex"/>
    <property type="evidence" value="ECO:0007669"/>
    <property type="project" value="TreeGrafter"/>
</dbReference>
<dbReference type="SMART" id="SM00448">
    <property type="entry name" value="REC"/>
    <property type="match status" value="1"/>
</dbReference>
<dbReference type="Gene3D" id="1.10.10.10">
    <property type="entry name" value="Winged helix-like DNA-binding domain superfamily/Winged helix DNA-binding domain"/>
    <property type="match status" value="1"/>
</dbReference>
<reference evidence="8 9" key="1">
    <citation type="submission" date="2018-12" db="EMBL/GenBank/DDBJ databases">
        <authorList>
            <consortium name="Pathogen Informatics"/>
        </authorList>
    </citation>
    <scope>NUCLEOTIDE SEQUENCE [LARGE SCALE GENOMIC DNA]</scope>
    <source>
        <strain evidence="8 9">NCTC13079</strain>
    </source>
</reference>
<keyword evidence="2 5" id="KW-0238">DNA-binding</keyword>
<evidence type="ECO:0000259" key="7">
    <source>
        <dbReference type="PROSITE" id="PS51755"/>
    </source>
</evidence>
<feature type="domain" description="OmpR/PhoB-type" evidence="7">
    <location>
        <begin position="127"/>
        <end position="224"/>
    </location>
</feature>
<dbReference type="Pfam" id="PF00486">
    <property type="entry name" value="Trans_reg_C"/>
    <property type="match status" value="1"/>
</dbReference>
<keyword evidence="9" id="KW-1185">Reference proteome</keyword>
<dbReference type="KEGG" id="piv:NCTC13079_00175"/>
<dbReference type="PANTHER" id="PTHR48111">
    <property type="entry name" value="REGULATOR OF RPOS"/>
    <property type="match status" value="1"/>
</dbReference>
<dbReference type="RefSeq" id="WP_232006484.1">
    <property type="nucleotide sequence ID" value="NZ_JAUSWF010000006.1"/>
</dbReference>
<keyword evidence="3" id="KW-0804">Transcription</keyword>
<dbReference type="AlphaFoldDB" id="A0A3S5F7S5"/>
<accession>A0A3S5F7S5</accession>
<evidence type="ECO:0000256" key="1">
    <source>
        <dbReference type="ARBA" id="ARBA00023015"/>
    </source>
</evidence>
<feature type="modified residue" description="4-aspartylphosphate" evidence="4">
    <location>
        <position position="53"/>
    </location>
</feature>
<dbReference type="Gene3D" id="6.10.250.690">
    <property type="match status" value="1"/>
</dbReference>
<dbReference type="InterPro" id="IPR001789">
    <property type="entry name" value="Sig_transdc_resp-reg_receiver"/>
</dbReference>
<dbReference type="SUPFAM" id="SSF46894">
    <property type="entry name" value="C-terminal effector domain of the bipartite response regulators"/>
    <property type="match status" value="1"/>
</dbReference>
<gene>
    <name evidence="8" type="primary">graR</name>
    <name evidence="8" type="ORF">NCTC13079_00175</name>
</gene>
<dbReference type="SUPFAM" id="SSF52172">
    <property type="entry name" value="CheY-like"/>
    <property type="match status" value="1"/>
</dbReference>
<evidence type="ECO:0000256" key="2">
    <source>
        <dbReference type="ARBA" id="ARBA00023125"/>
    </source>
</evidence>
<dbReference type="CDD" id="cd00383">
    <property type="entry name" value="trans_reg_C"/>
    <property type="match status" value="1"/>
</dbReference>
<dbReference type="InterPro" id="IPR001867">
    <property type="entry name" value="OmpR/PhoB-type_DNA-bd"/>
</dbReference>
<evidence type="ECO:0000256" key="3">
    <source>
        <dbReference type="ARBA" id="ARBA00023163"/>
    </source>
</evidence>
<dbReference type="Pfam" id="PF00072">
    <property type="entry name" value="Response_reg"/>
    <property type="match status" value="1"/>
</dbReference>
<dbReference type="PROSITE" id="PS50110">
    <property type="entry name" value="RESPONSE_REGULATORY"/>
    <property type="match status" value="1"/>
</dbReference>
<feature type="domain" description="Response regulatory" evidence="6">
    <location>
        <begin position="4"/>
        <end position="117"/>
    </location>
</feature>
<evidence type="ECO:0000256" key="4">
    <source>
        <dbReference type="PROSITE-ProRule" id="PRU00169"/>
    </source>
</evidence>
<proteinExistence type="predicted"/>
<dbReference type="Proteomes" id="UP000269544">
    <property type="component" value="Chromosome"/>
</dbReference>
<keyword evidence="1" id="KW-0805">Transcription regulation</keyword>
<dbReference type="Gene3D" id="3.40.50.2300">
    <property type="match status" value="1"/>
</dbReference>
<dbReference type="InterPro" id="IPR011006">
    <property type="entry name" value="CheY-like_superfamily"/>
</dbReference>
<organism evidence="8 9">
    <name type="scientific">Aedoeadaptatus ivorii</name>
    <dbReference type="NCBI Taxonomy" id="54006"/>
    <lineage>
        <taxon>Bacteria</taxon>
        <taxon>Bacillati</taxon>
        <taxon>Bacillota</taxon>
        <taxon>Tissierellia</taxon>
        <taxon>Tissierellales</taxon>
        <taxon>Peptoniphilaceae</taxon>
        <taxon>Aedoeadaptatus</taxon>
    </lineage>
</organism>
<dbReference type="PANTHER" id="PTHR48111:SF43">
    <property type="entry name" value="STAGE 0 SPORULATION PROTEIN A HOMOLOG"/>
    <property type="match status" value="1"/>
</dbReference>
<dbReference type="GO" id="GO:0000156">
    <property type="term" value="F:phosphorelay response regulator activity"/>
    <property type="evidence" value="ECO:0007669"/>
    <property type="project" value="TreeGrafter"/>
</dbReference>
<name>A0A3S5F7S5_9FIRM</name>
<dbReference type="SMART" id="SM00862">
    <property type="entry name" value="Trans_reg_C"/>
    <property type="match status" value="1"/>
</dbReference>
<dbReference type="PROSITE" id="PS51755">
    <property type="entry name" value="OMPR_PHOB"/>
    <property type="match status" value="1"/>
</dbReference>
<keyword evidence="4" id="KW-0597">Phosphoprotein</keyword>
<dbReference type="EMBL" id="LR134523">
    <property type="protein sequence ID" value="VEJ34479.1"/>
    <property type="molecule type" value="Genomic_DNA"/>
</dbReference>
<feature type="DNA-binding region" description="OmpR/PhoB-type" evidence="5">
    <location>
        <begin position="127"/>
        <end position="224"/>
    </location>
</feature>
<evidence type="ECO:0000313" key="9">
    <source>
        <dbReference type="Proteomes" id="UP000269544"/>
    </source>
</evidence>
<sequence>MNRRIFFVEDDKIIARQIAKYLRGWGYDVEVPADFTRVYEAFCAYKPHIVLMDVGLPYYNGYHWCKTIREVSDVPIVFLSAQGENMNMLMAMEMGADDYIVKPYDPALLQAKIAALLRRAYDYGEPERALVYEGIALDADRMEIHAEEGVRALTKNEYRILEFLVKNAGKIVSRDEIIEAIWDRDDFVDDNTLTVNIMRLRKKLRELDRPEIIRTKKGVGYYVP</sequence>
<dbReference type="InterPro" id="IPR016032">
    <property type="entry name" value="Sig_transdc_resp-reg_C-effctor"/>
</dbReference>
<evidence type="ECO:0000259" key="6">
    <source>
        <dbReference type="PROSITE" id="PS50110"/>
    </source>
</evidence>
<dbReference type="GO" id="GO:0006355">
    <property type="term" value="P:regulation of DNA-templated transcription"/>
    <property type="evidence" value="ECO:0007669"/>
    <property type="project" value="InterPro"/>
</dbReference>
<dbReference type="InterPro" id="IPR036388">
    <property type="entry name" value="WH-like_DNA-bd_sf"/>
</dbReference>
<dbReference type="GO" id="GO:0005829">
    <property type="term" value="C:cytosol"/>
    <property type="evidence" value="ECO:0007669"/>
    <property type="project" value="TreeGrafter"/>
</dbReference>